<gene>
    <name evidence="3" type="ORF">EZJ44_02015</name>
</gene>
<organism evidence="3 4">
    <name type="scientific">Arcanobacterium bovis</name>
    <dbReference type="NCBI Taxonomy" id="2529275"/>
    <lineage>
        <taxon>Bacteria</taxon>
        <taxon>Bacillati</taxon>
        <taxon>Actinomycetota</taxon>
        <taxon>Actinomycetes</taxon>
        <taxon>Actinomycetales</taxon>
        <taxon>Actinomycetaceae</taxon>
        <taxon>Arcanobacterium</taxon>
    </lineage>
</organism>
<evidence type="ECO:0000256" key="1">
    <source>
        <dbReference type="SAM" id="MobiDB-lite"/>
    </source>
</evidence>
<reference evidence="3 4" key="1">
    <citation type="submission" date="2019-02" db="EMBL/GenBank/DDBJ databases">
        <title>Arcanobacterium bovis sp. nov., isolated from the milk of a cow with mastitis.</title>
        <authorList>
            <person name="Sammra O."/>
            <person name="Foster G."/>
            <person name="Hassan A."/>
            <person name="Alssahen M."/>
            <person name="Laemmler C."/>
            <person name="Borowiak M."/>
            <person name="Malorny B."/>
            <person name="Abdulmawjood A."/>
        </authorList>
    </citation>
    <scope>NUCLEOTIDE SEQUENCE [LARGE SCALE GENOMIC DNA]</scope>
    <source>
        <strain evidence="3 4">C605018/01/1</strain>
    </source>
</reference>
<evidence type="ECO:0000256" key="2">
    <source>
        <dbReference type="SAM" id="Phobius"/>
    </source>
</evidence>
<sequence length="279" mass="31348">MAITIATEQSPKLRRLESQDRVQKFCVGKRRHRARRRRRSSTLRRNRASSQISSAKPKFFPYNCALAYFAVTKIFEPENGKMPHTTFSMSPKDLINIGVFLVLYFISMSLNALAAAGPLWIYLALVISAPFGGIVFQLFLARIKHGGMVTLFGIIFGIFISMIHGWPSLVLVVICSLLAELIIGAGKYRSRQANFWAYPVFQLWALGPIIPIWLSAENYQDMLVNSREKSVQYAQDVIELSLNPIFVASIALGIFVFSIFGSVIGQKIVRKHFEKAGIA</sequence>
<feature type="compositionally biased region" description="Basic residues" evidence="1">
    <location>
        <begin position="28"/>
        <end position="47"/>
    </location>
</feature>
<feature type="region of interest" description="Disordered" evidence="1">
    <location>
        <begin position="28"/>
        <end position="50"/>
    </location>
</feature>
<comment type="caution">
    <text evidence="3">The sequence shown here is derived from an EMBL/GenBank/DDBJ whole genome shotgun (WGS) entry which is preliminary data.</text>
</comment>
<dbReference type="InterPro" id="IPR011733">
    <property type="entry name" value="CHP02185_IM"/>
</dbReference>
<evidence type="ECO:0000313" key="3">
    <source>
        <dbReference type="EMBL" id="TBW22712.1"/>
    </source>
</evidence>
<dbReference type="OrthoDB" id="9781459at2"/>
<keyword evidence="2" id="KW-0812">Transmembrane</keyword>
<keyword evidence="2" id="KW-1133">Transmembrane helix</keyword>
<feature type="transmembrane region" description="Helical" evidence="2">
    <location>
        <begin position="119"/>
        <end position="140"/>
    </location>
</feature>
<feature type="transmembrane region" description="Helical" evidence="2">
    <location>
        <begin position="169"/>
        <end position="188"/>
    </location>
</feature>
<proteinExistence type="predicted"/>
<accession>A0A4Q9V2M9</accession>
<dbReference type="Pfam" id="PF09605">
    <property type="entry name" value="Trep_Strep"/>
    <property type="match status" value="1"/>
</dbReference>
<dbReference type="NCBIfam" id="TIGR02185">
    <property type="entry name" value="Trep_Strep"/>
    <property type="match status" value="1"/>
</dbReference>
<feature type="transmembrane region" description="Helical" evidence="2">
    <location>
        <begin position="245"/>
        <end position="265"/>
    </location>
</feature>
<dbReference type="EMBL" id="SJDT01000002">
    <property type="protein sequence ID" value="TBW22712.1"/>
    <property type="molecule type" value="Genomic_DNA"/>
</dbReference>
<protein>
    <submittedName>
        <fullName evidence="3">Trep_Strep domain-containing protein</fullName>
    </submittedName>
</protein>
<feature type="transmembrane region" description="Helical" evidence="2">
    <location>
        <begin position="195"/>
        <end position="214"/>
    </location>
</feature>
<name>A0A4Q9V2M9_9ACTO</name>
<feature type="transmembrane region" description="Helical" evidence="2">
    <location>
        <begin position="147"/>
        <end position="163"/>
    </location>
</feature>
<dbReference type="Proteomes" id="UP000293036">
    <property type="component" value="Unassembled WGS sequence"/>
</dbReference>
<dbReference type="AlphaFoldDB" id="A0A4Q9V2M9"/>
<keyword evidence="4" id="KW-1185">Reference proteome</keyword>
<evidence type="ECO:0000313" key="4">
    <source>
        <dbReference type="Proteomes" id="UP000293036"/>
    </source>
</evidence>
<keyword evidence="2" id="KW-0472">Membrane</keyword>
<feature type="transmembrane region" description="Helical" evidence="2">
    <location>
        <begin position="94"/>
        <end position="113"/>
    </location>
</feature>